<protein>
    <submittedName>
        <fullName evidence="1">Uncharacterized protein</fullName>
    </submittedName>
</protein>
<evidence type="ECO:0000313" key="2">
    <source>
        <dbReference type="Proteomes" id="UP000061348"/>
    </source>
</evidence>
<dbReference type="EMBL" id="LCYA01000052">
    <property type="protein sequence ID" value="KWV88827.1"/>
    <property type="molecule type" value="Genomic_DNA"/>
</dbReference>
<accession>A0A120G8I7</accession>
<organism evidence="1 2">
    <name type="scientific">Pseudomonas fluorescens</name>
    <dbReference type="NCBI Taxonomy" id="294"/>
    <lineage>
        <taxon>Bacteria</taxon>
        <taxon>Pseudomonadati</taxon>
        <taxon>Pseudomonadota</taxon>
        <taxon>Gammaproteobacteria</taxon>
        <taxon>Pseudomonadales</taxon>
        <taxon>Pseudomonadaceae</taxon>
        <taxon>Pseudomonas</taxon>
    </lineage>
</organism>
<dbReference type="AlphaFoldDB" id="A0A120G8I7"/>
<dbReference type="RefSeq" id="WP_060763997.1">
    <property type="nucleotide sequence ID" value="NZ_LCYA01000052.1"/>
</dbReference>
<dbReference type="PATRIC" id="fig|294.194.peg.1924"/>
<comment type="caution">
    <text evidence="1">The sequence shown here is derived from an EMBL/GenBank/DDBJ whole genome shotgun (WGS) entry which is preliminary data.</text>
</comment>
<name>A0A120G8I7_PSEFL</name>
<gene>
    <name evidence="1" type="ORF">PFLmoz3_01722</name>
</gene>
<proteinExistence type="predicted"/>
<dbReference type="Proteomes" id="UP000061348">
    <property type="component" value="Unassembled WGS sequence"/>
</dbReference>
<reference evidence="1 2" key="1">
    <citation type="submission" date="2015-05" db="EMBL/GenBank/DDBJ databases">
        <title>A genomic and transcriptomic approach to investigate the blue pigment phenotype in Pseudomonas fluorescens.</title>
        <authorList>
            <person name="Andreani N.A."/>
            <person name="Cardazzo B."/>
        </authorList>
    </citation>
    <scope>NUCLEOTIDE SEQUENCE [LARGE SCALE GENOMIC DNA]</scope>
    <source>
        <strain evidence="1 2">Ps_22</strain>
    </source>
</reference>
<evidence type="ECO:0000313" key="1">
    <source>
        <dbReference type="EMBL" id="KWV88827.1"/>
    </source>
</evidence>
<sequence length="86" mass="9582">MHVIDEFEPEDDQPSDEQLLICAIEAAEVMPPRRWLAKHGGWLTSHMGHCKGNSKSRYNALVKGIARASKPVPDKDAVPYPGVMWA</sequence>